<dbReference type="Pfam" id="PF00498">
    <property type="entry name" value="FHA"/>
    <property type="match status" value="1"/>
</dbReference>
<dbReference type="EMBL" id="RCUW01000016">
    <property type="protein sequence ID" value="RLP67719.1"/>
    <property type="molecule type" value="Genomic_DNA"/>
</dbReference>
<accession>A0A3L6ZI47</accession>
<dbReference type="RefSeq" id="WP_121657678.1">
    <property type="nucleotide sequence ID" value="NZ_RCUW01000016.1"/>
</dbReference>
<dbReference type="InterPro" id="IPR008984">
    <property type="entry name" value="SMAD_FHA_dom_sf"/>
</dbReference>
<reference evidence="5 6" key="1">
    <citation type="submission" date="2018-10" db="EMBL/GenBank/DDBJ databases">
        <authorList>
            <person name="Li J."/>
        </authorList>
    </citation>
    <scope>NUCLEOTIDE SEQUENCE [LARGE SCALE GENOMIC DNA]</scope>
    <source>
        <strain evidence="5 6">JCM 30549</strain>
    </source>
</reference>
<evidence type="ECO:0000256" key="2">
    <source>
        <dbReference type="SAM" id="MobiDB-lite"/>
    </source>
</evidence>
<name>A0A3L6ZI47_9MICO</name>
<dbReference type="AlphaFoldDB" id="A0A3L6ZI47"/>
<organism evidence="5 6">
    <name type="scientific">Mycetocola reblochoni</name>
    <dbReference type="NCBI Taxonomy" id="331618"/>
    <lineage>
        <taxon>Bacteria</taxon>
        <taxon>Bacillati</taxon>
        <taxon>Actinomycetota</taxon>
        <taxon>Actinomycetes</taxon>
        <taxon>Micrococcales</taxon>
        <taxon>Microbacteriaceae</taxon>
        <taxon>Mycetocola</taxon>
    </lineage>
</organism>
<evidence type="ECO:0000256" key="1">
    <source>
        <dbReference type="ARBA" id="ARBA00022553"/>
    </source>
</evidence>
<dbReference type="InterPro" id="IPR000253">
    <property type="entry name" value="FHA_dom"/>
</dbReference>
<keyword evidence="3" id="KW-0472">Membrane</keyword>
<feature type="transmembrane region" description="Helical" evidence="3">
    <location>
        <begin position="6"/>
        <end position="28"/>
    </location>
</feature>
<evidence type="ECO:0000313" key="6">
    <source>
        <dbReference type="Proteomes" id="UP000275395"/>
    </source>
</evidence>
<keyword evidence="3" id="KW-1133">Transmembrane helix</keyword>
<evidence type="ECO:0000313" key="5">
    <source>
        <dbReference type="EMBL" id="RLP67719.1"/>
    </source>
</evidence>
<dbReference type="PROSITE" id="PS50006">
    <property type="entry name" value="FHA_DOMAIN"/>
    <property type="match status" value="1"/>
</dbReference>
<dbReference type="InterPro" id="IPR050923">
    <property type="entry name" value="Cell_Proc_Reg/RNA_Proc"/>
</dbReference>
<feature type="domain" description="FHA" evidence="4">
    <location>
        <begin position="104"/>
        <end position="153"/>
    </location>
</feature>
<comment type="caution">
    <text evidence="5">The sequence shown here is derived from an EMBL/GenBank/DDBJ whole genome shotgun (WGS) entry which is preliminary data.</text>
</comment>
<proteinExistence type="predicted"/>
<dbReference type="SUPFAM" id="SSF49879">
    <property type="entry name" value="SMAD/FHA domain"/>
    <property type="match status" value="1"/>
</dbReference>
<evidence type="ECO:0000256" key="3">
    <source>
        <dbReference type="SAM" id="Phobius"/>
    </source>
</evidence>
<dbReference type="SMART" id="SM00240">
    <property type="entry name" value="FHA"/>
    <property type="match status" value="1"/>
</dbReference>
<feature type="region of interest" description="Disordered" evidence="2">
    <location>
        <begin position="48"/>
        <end position="80"/>
    </location>
</feature>
<gene>
    <name evidence="5" type="ORF">D9V30_12965</name>
</gene>
<protein>
    <submittedName>
        <fullName evidence="5">FHA domain-containing protein</fullName>
    </submittedName>
</protein>
<keyword evidence="1" id="KW-0597">Phosphoprotein</keyword>
<dbReference type="Proteomes" id="UP000275395">
    <property type="component" value="Unassembled WGS sequence"/>
</dbReference>
<sequence length="176" mass="18549">MSTLTLLVMKIGFLVLLWFFVFAIVYSLRTELFGLKARKGQQATAAAGAGAAPAAPAPAPAAKRKPSTAPQPPEGSATSATASTLVIVAGTRAGERIPLGREPITIGRSSDSTLVLKDDYTSTHHARLVLWNDGWMIQDLDSTNGTFLNGKRISSPTPVPLGVPVKVGATSFELRH</sequence>
<dbReference type="PANTHER" id="PTHR23308">
    <property type="entry name" value="NUCLEAR INHIBITOR OF PROTEIN PHOSPHATASE-1"/>
    <property type="match status" value="1"/>
</dbReference>
<evidence type="ECO:0000259" key="4">
    <source>
        <dbReference type="PROSITE" id="PS50006"/>
    </source>
</evidence>
<dbReference type="Gene3D" id="2.60.200.20">
    <property type="match status" value="1"/>
</dbReference>
<keyword evidence="3" id="KW-0812">Transmembrane</keyword>